<evidence type="ECO:0000256" key="6">
    <source>
        <dbReference type="ARBA" id="ARBA00023049"/>
    </source>
</evidence>
<dbReference type="InterPro" id="IPR000834">
    <property type="entry name" value="Peptidase_M14"/>
</dbReference>
<evidence type="ECO:0000256" key="2">
    <source>
        <dbReference type="ARBA" id="ARBA00005988"/>
    </source>
</evidence>
<dbReference type="GO" id="GO:0006508">
    <property type="term" value="P:proteolysis"/>
    <property type="evidence" value="ECO:0007669"/>
    <property type="project" value="UniProtKB-KW"/>
</dbReference>
<dbReference type="GO" id="GO:0004181">
    <property type="term" value="F:metallocarboxypeptidase activity"/>
    <property type="evidence" value="ECO:0007669"/>
    <property type="project" value="InterPro"/>
</dbReference>
<dbReference type="GO" id="GO:0008270">
    <property type="term" value="F:zinc ion binding"/>
    <property type="evidence" value="ECO:0007669"/>
    <property type="project" value="InterPro"/>
</dbReference>
<dbReference type="Pfam" id="PF00246">
    <property type="entry name" value="Peptidase_M14"/>
    <property type="match status" value="1"/>
</dbReference>
<protein>
    <submittedName>
        <fullName evidence="10">M14 metallopeptidase family protein</fullName>
    </submittedName>
</protein>
<keyword evidence="6" id="KW-0482">Metalloprotease</keyword>
<dbReference type="Gene3D" id="3.40.630.10">
    <property type="entry name" value="Zn peptidases"/>
    <property type="match status" value="1"/>
</dbReference>
<dbReference type="PANTHER" id="PTHR11705">
    <property type="entry name" value="PROTEASE FAMILY M14 CARBOXYPEPTIDASE A,B"/>
    <property type="match status" value="1"/>
</dbReference>
<dbReference type="GO" id="GO:0005615">
    <property type="term" value="C:extracellular space"/>
    <property type="evidence" value="ECO:0007669"/>
    <property type="project" value="TreeGrafter"/>
</dbReference>
<reference evidence="10" key="1">
    <citation type="submission" date="2024-05" db="EMBL/GenBank/DDBJ databases">
        <title>Pontimicrobium maritimus sp. nov., isolated form sea water.</title>
        <authorList>
            <person name="Muhammad N."/>
            <person name="Vuong T.Q."/>
            <person name="Han H.L."/>
            <person name="Kim S.-G."/>
        </authorList>
    </citation>
    <scope>NUCLEOTIDE SEQUENCE</scope>
    <source>
        <strain evidence="10">SW4</strain>
    </source>
</reference>
<dbReference type="PROSITE" id="PS52035">
    <property type="entry name" value="PEPTIDASE_M14"/>
    <property type="match status" value="1"/>
</dbReference>
<evidence type="ECO:0000256" key="1">
    <source>
        <dbReference type="ARBA" id="ARBA00001947"/>
    </source>
</evidence>
<evidence type="ECO:0000313" key="10">
    <source>
        <dbReference type="EMBL" id="XBG62364.1"/>
    </source>
</evidence>
<evidence type="ECO:0000256" key="3">
    <source>
        <dbReference type="ARBA" id="ARBA00022670"/>
    </source>
</evidence>
<keyword evidence="3" id="KW-0645">Protease</keyword>
<evidence type="ECO:0000256" key="5">
    <source>
        <dbReference type="ARBA" id="ARBA00022833"/>
    </source>
</evidence>
<keyword evidence="4" id="KW-0378">Hydrolase</keyword>
<dbReference type="CDD" id="cd06240">
    <property type="entry name" value="M14-like"/>
    <property type="match status" value="1"/>
</dbReference>
<dbReference type="InterPro" id="IPR029062">
    <property type="entry name" value="Class_I_gatase-like"/>
</dbReference>
<keyword evidence="8" id="KW-0732">Signal</keyword>
<evidence type="ECO:0000256" key="7">
    <source>
        <dbReference type="PROSITE-ProRule" id="PRU01379"/>
    </source>
</evidence>
<proteinExistence type="inferred from homology"/>
<accession>A0AAU7BW72</accession>
<feature type="domain" description="Peptidase M14" evidence="9">
    <location>
        <begin position="39"/>
        <end position="407"/>
    </location>
</feature>
<dbReference type="SUPFAM" id="SSF53187">
    <property type="entry name" value="Zn-dependent exopeptidases"/>
    <property type="match status" value="1"/>
</dbReference>
<keyword evidence="5" id="KW-0862">Zinc</keyword>
<evidence type="ECO:0000256" key="8">
    <source>
        <dbReference type="SAM" id="SignalP"/>
    </source>
</evidence>
<name>A0AAU7BW72_9FLAO</name>
<dbReference type="SUPFAM" id="SSF52317">
    <property type="entry name" value="Class I glutamine amidotransferase-like"/>
    <property type="match status" value="1"/>
</dbReference>
<sequence length="858" mass="96425">MNKLFRFTFCIFFLASLSINAQIPKPSDVFGFEVGADYKLADYDQMLEYYEKLAASTDRVQMIEIGKSVMGRPMKLLFISSEENMQSLEKWRTISEKLSRARISPEEAKKLSYEGKAIVWFDGGMHATERAHAQMTSELMWRIASEESEEMKKIRDNVITLVVPVINPDGVDIVVDWYKKNLGTPYETTGPPILYQKYVGHDNNRDWFMSNMPETKAVTTVLYNQWYPQIVHNHHQTSPSWARIFLPPFRSPVNPNIHPGVTTGVNLVGTAMANRFAMKKMPGVISGTAFSMFWNGGMRTTPYYHNQIGILTEVAHATPTPRFYDPKKKPKNVGGKPSNGTEIFYPYPWEGGESHFRDAVDYMLTASMGILDLAADKKDEFLYNIYDMGKDAIEDTEKVFAYIIPKDQWNPSESINLTNILMQGGLEAHKATSSFYVGDKSYEAGSIIFYGAQAFRPYLTDLMEKQDYPDQFLYPGGPPQPPYDLAGWTLPMQMGVTVDKVNESFSAKTELITSKLSYKEGTVSGNGSFIFSNKDNLSALAVNRLQNTGYSVSKLKADYNDFSAGSFVVKGKRNLKKDLSKLSKELGIDFKDANSIDNSKIIELNKIKVGLYKSWQANMDEGWTRWMLEQFEFDIDTLHNKDIKNGKLSQYSAIIFPSQSPNGILHGHRETSMPKKFTGGIGLDGMAKIDQYAKSGGTVVFFDSSSDLAIEQLGLPVRNVISNISSSNFFIPGSLIRMKVDTKNPLAYGMIDEVAASFNRSRAFQAIKQRKSGEGGTEDIADAPEANVIEVTSYADKDLLMSGWAMGEERYLKNKSAMMHIPHGSGDIVLFGFRPQFRGQPRGTYKLIFNSIYMGAEK</sequence>
<gene>
    <name evidence="10" type="ORF">ABGB03_05530</name>
</gene>
<dbReference type="PANTHER" id="PTHR11705:SF143">
    <property type="entry name" value="SLL0236 PROTEIN"/>
    <property type="match status" value="1"/>
</dbReference>
<evidence type="ECO:0000259" key="9">
    <source>
        <dbReference type="PROSITE" id="PS52035"/>
    </source>
</evidence>
<feature type="chain" id="PRO_5043694553" evidence="8">
    <location>
        <begin position="22"/>
        <end position="858"/>
    </location>
</feature>
<comment type="similarity">
    <text evidence="2 7">Belongs to the peptidase M14 family.</text>
</comment>
<comment type="cofactor">
    <cofactor evidence="1">
        <name>Zn(2+)</name>
        <dbReference type="ChEBI" id="CHEBI:29105"/>
    </cofactor>
</comment>
<comment type="caution">
    <text evidence="7">Lacks conserved residue(s) required for the propagation of feature annotation.</text>
</comment>
<evidence type="ECO:0000256" key="4">
    <source>
        <dbReference type="ARBA" id="ARBA00022801"/>
    </source>
</evidence>
<dbReference type="RefSeq" id="WP_347925529.1">
    <property type="nucleotide sequence ID" value="NZ_CP157199.1"/>
</dbReference>
<organism evidence="10">
    <name type="scientific">Pontimicrobium sp. SW4</name>
    <dbReference type="NCBI Taxonomy" id="3153519"/>
    <lineage>
        <taxon>Bacteria</taxon>
        <taxon>Pseudomonadati</taxon>
        <taxon>Bacteroidota</taxon>
        <taxon>Flavobacteriia</taxon>
        <taxon>Flavobacteriales</taxon>
        <taxon>Flavobacteriaceae</taxon>
        <taxon>Pontimicrobium</taxon>
    </lineage>
</organism>
<dbReference type="AlphaFoldDB" id="A0AAU7BW72"/>
<dbReference type="EMBL" id="CP157199">
    <property type="protein sequence ID" value="XBG62364.1"/>
    <property type="molecule type" value="Genomic_DNA"/>
</dbReference>
<feature type="signal peptide" evidence="8">
    <location>
        <begin position="1"/>
        <end position="21"/>
    </location>
</feature>